<accession>A0AAN6Y7Z1</accession>
<keyword evidence="1" id="KW-0812">Transmembrane</keyword>
<keyword evidence="1" id="KW-1133">Transmembrane helix</keyword>
<gene>
    <name evidence="2" type="ORF">QBC37DRAFT_423766</name>
</gene>
<keyword evidence="3" id="KW-1185">Reference proteome</keyword>
<protein>
    <recommendedName>
        <fullName evidence="4">DUF1772-domain-containing protein</fullName>
    </recommendedName>
</protein>
<proteinExistence type="predicted"/>
<evidence type="ECO:0000313" key="3">
    <source>
        <dbReference type="Proteomes" id="UP001301769"/>
    </source>
</evidence>
<organism evidence="2 3">
    <name type="scientific">Rhypophila decipiens</name>
    <dbReference type="NCBI Taxonomy" id="261697"/>
    <lineage>
        <taxon>Eukaryota</taxon>
        <taxon>Fungi</taxon>
        <taxon>Dikarya</taxon>
        <taxon>Ascomycota</taxon>
        <taxon>Pezizomycotina</taxon>
        <taxon>Sordariomycetes</taxon>
        <taxon>Sordariomycetidae</taxon>
        <taxon>Sordariales</taxon>
        <taxon>Naviculisporaceae</taxon>
        <taxon>Rhypophila</taxon>
    </lineage>
</organism>
<dbReference type="AlphaFoldDB" id="A0AAN6Y7Z1"/>
<comment type="caution">
    <text evidence="2">The sequence shown here is derived from an EMBL/GenBank/DDBJ whole genome shotgun (WGS) entry which is preliminary data.</text>
</comment>
<reference evidence="2" key="2">
    <citation type="submission" date="2023-05" db="EMBL/GenBank/DDBJ databases">
        <authorList>
            <consortium name="Lawrence Berkeley National Laboratory"/>
            <person name="Steindorff A."/>
            <person name="Hensen N."/>
            <person name="Bonometti L."/>
            <person name="Westerberg I."/>
            <person name="Brannstrom I.O."/>
            <person name="Guillou S."/>
            <person name="Cros-Aarteil S."/>
            <person name="Calhoun S."/>
            <person name="Haridas S."/>
            <person name="Kuo A."/>
            <person name="Mondo S."/>
            <person name="Pangilinan J."/>
            <person name="Riley R."/>
            <person name="Labutti K."/>
            <person name="Andreopoulos B."/>
            <person name="Lipzen A."/>
            <person name="Chen C."/>
            <person name="Yanf M."/>
            <person name="Daum C."/>
            <person name="Ng V."/>
            <person name="Clum A."/>
            <person name="Ohm R."/>
            <person name="Martin F."/>
            <person name="Silar P."/>
            <person name="Natvig D."/>
            <person name="Lalanne C."/>
            <person name="Gautier V."/>
            <person name="Ament-Velasquez S.L."/>
            <person name="Kruys A."/>
            <person name="Hutchinson M.I."/>
            <person name="Powell A.J."/>
            <person name="Barry K."/>
            <person name="Miller A.N."/>
            <person name="Grigoriev I.V."/>
            <person name="Debuchy R."/>
            <person name="Gladieux P."/>
            <person name="Thoren M.H."/>
            <person name="Johannesson H."/>
        </authorList>
    </citation>
    <scope>NUCLEOTIDE SEQUENCE</scope>
    <source>
        <strain evidence="2">PSN293</strain>
    </source>
</reference>
<dbReference type="PANTHER" id="PTHR36535">
    <property type="entry name" value="YALI0E30327P"/>
    <property type="match status" value="1"/>
</dbReference>
<name>A0AAN6Y7Z1_9PEZI</name>
<dbReference type="InterPro" id="IPR013901">
    <property type="entry name" value="Anthrone_oxy"/>
</dbReference>
<dbReference type="Proteomes" id="UP001301769">
    <property type="component" value="Unassembled WGS sequence"/>
</dbReference>
<keyword evidence="1" id="KW-0472">Membrane</keyword>
<evidence type="ECO:0000256" key="1">
    <source>
        <dbReference type="SAM" id="Phobius"/>
    </source>
</evidence>
<dbReference type="EMBL" id="MU858116">
    <property type="protein sequence ID" value="KAK4213005.1"/>
    <property type="molecule type" value="Genomic_DNA"/>
</dbReference>
<evidence type="ECO:0000313" key="2">
    <source>
        <dbReference type="EMBL" id="KAK4213005.1"/>
    </source>
</evidence>
<dbReference type="Pfam" id="PF08592">
    <property type="entry name" value="Anthrone_oxy"/>
    <property type="match status" value="1"/>
</dbReference>
<dbReference type="PANTHER" id="PTHR36535:SF1">
    <property type="entry name" value="DUF1772 DOMAIN-CONTAINING PROTEIN"/>
    <property type="match status" value="1"/>
</dbReference>
<evidence type="ECO:0008006" key="4">
    <source>
        <dbReference type="Google" id="ProtNLM"/>
    </source>
</evidence>
<sequence length="163" mass="17125">MTTLAATKGLAIAASLLSGGASSVMSLVMVPTLLAAPHNIAAKQFKLIHNLKWVTHSATALVAALLHGYVAYTYHQRGLPVWSRWATGAALTAAILPWSIGAVEPVSKQIVVIAGTSENREGGTEISVKTERLLRRWDVLNSVKSVLAVSAGAVGLYTVLEGQ</sequence>
<feature type="transmembrane region" description="Helical" evidence="1">
    <location>
        <begin position="51"/>
        <end position="74"/>
    </location>
</feature>
<reference evidence="2" key="1">
    <citation type="journal article" date="2023" name="Mol. Phylogenet. Evol.">
        <title>Genome-scale phylogeny and comparative genomics of the fungal order Sordariales.</title>
        <authorList>
            <person name="Hensen N."/>
            <person name="Bonometti L."/>
            <person name="Westerberg I."/>
            <person name="Brannstrom I.O."/>
            <person name="Guillou S."/>
            <person name="Cros-Aarteil S."/>
            <person name="Calhoun S."/>
            <person name="Haridas S."/>
            <person name="Kuo A."/>
            <person name="Mondo S."/>
            <person name="Pangilinan J."/>
            <person name="Riley R."/>
            <person name="LaButti K."/>
            <person name="Andreopoulos B."/>
            <person name="Lipzen A."/>
            <person name="Chen C."/>
            <person name="Yan M."/>
            <person name="Daum C."/>
            <person name="Ng V."/>
            <person name="Clum A."/>
            <person name="Steindorff A."/>
            <person name="Ohm R.A."/>
            <person name="Martin F."/>
            <person name="Silar P."/>
            <person name="Natvig D.O."/>
            <person name="Lalanne C."/>
            <person name="Gautier V."/>
            <person name="Ament-Velasquez S.L."/>
            <person name="Kruys A."/>
            <person name="Hutchinson M.I."/>
            <person name="Powell A.J."/>
            <person name="Barry K."/>
            <person name="Miller A.N."/>
            <person name="Grigoriev I.V."/>
            <person name="Debuchy R."/>
            <person name="Gladieux P."/>
            <person name="Hiltunen Thoren M."/>
            <person name="Johannesson H."/>
        </authorList>
    </citation>
    <scope>NUCLEOTIDE SEQUENCE</scope>
    <source>
        <strain evidence="2">PSN293</strain>
    </source>
</reference>